<comment type="cofactor">
    <cofactor evidence="1 7">
        <name>pyridoxal 5'-phosphate</name>
        <dbReference type="ChEBI" id="CHEBI:597326"/>
    </cofactor>
</comment>
<sequence length="403" mass="43974">MFDIDAIRGDFPALIHHQQQEVVYLDSAATSQKPQCVIDAICDFYKNGNANVHRGAHRLSQLATKSYEEAREKAAKFINCQAKELVWTKGATEAINLVAYGLTHLLGKNDVILISELEHHANIVPWQQLAKRSGASLRAIPVDSDGIIHTEQALALIEEQKPKVLAISHASNALGNIQPVQTLIKAAKAHNAFTLVDGAQSLLHLRPDVKALDCDFFVFSAHKCLGPTGLGALYGRYQCLEALDVFQTGGEMVTKVSIKQTQFNPPPSKFETGTPNIAGVLGFSAAIDYLNGLESAQLREHELQLFTYLCEQLAQFSEVRILGDMDNNIGTISFVVGGEHPYDLATLMDMEGIALRHGHHCAQPLMSALGVNGTVRVSLAFYNNKADVDAFITALTNTLEMMA</sequence>
<organism evidence="10 11">
    <name type="scientific">Pseudoalteromonas qingdaonensis</name>
    <dbReference type="NCBI Taxonomy" id="3131913"/>
    <lineage>
        <taxon>Bacteria</taxon>
        <taxon>Pseudomonadati</taxon>
        <taxon>Pseudomonadota</taxon>
        <taxon>Gammaproteobacteria</taxon>
        <taxon>Alteromonadales</taxon>
        <taxon>Pseudoalteromonadaceae</taxon>
        <taxon>Pseudoalteromonas</taxon>
    </lineage>
</organism>
<evidence type="ECO:0000313" key="11">
    <source>
        <dbReference type="Proteomes" id="UP001447008"/>
    </source>
</evidence>
<comment type="similarity">
    <text evidence="3 8">Belongs to the class-V pyridoxal-phosphate-dependent aminotransferase family. Csd subfamily.</text>
</comment>
<dbReference type="PROSITE" id="PS00595">
    <property type="entry name" value="AA_TRANSFER_CLASS_5"/>
    <property type="match status" value="1"/>
</dbReference>
<gene>
    <name evidence="10" type="ORF">WCN91_07100</name>
</gene>
<dbReference type="InterPro" id="IPR010970">
    <property type="entry name" value="Cys_dSase_SufS"/>
</dbReference>
<keyword evidence="5 8" id="KW-0663">Pyridoxal phosphate</keyword>
<evidence type="ECO:0000259" key="9">
    <source>
        <dbReference type="Pfam" id="PF00266"/>
    </source>
</evidence>
<dbReference type="RefSeq" id="WP_342677642.1">
    <property type="nucleotide sequence ID" value="NZ_JBCGCU010000006.1"/>
</dbReference>
<dbReference type="PIRSF" id="PIRSF005572">
    <property type="entry name" value="NifS"/>
    <property type="match status" value="1"/>
</dbReference>
<dbReference type="EMBL" id="JBCGCU010000006">
    <property type="protein sequence ID" value="MEM0515195.1"/>
    <property type="molecule type" value="Genomic_DNA"/>
</dbReference>
<dbReference type="InterPro" id="IPR015422">
    <property type="entry name" value="PyrdxlP-dep_Trfase_small"/>
</dbReference>
<dbReference type="Gene3D" id="3.90.1150.10">
    <property type="entry name" value="Aspartate Aminotransferase, domain 1"/>
    <property type="match status" value="1"/>
</dbReference>
<dbReference type="NCBIfam" id="TIGR01979">
    <property type="entry name" value="sufS"/>
    <property type="match status" value="1"/>
</dbReference>
<evidence type="ECO:0000256" key="6">
    <source>
        <dbReference type="ARBA" id="ARBA00050776"/>
    </source>
</evidence>
<dbReference type="Proteomes" id="UP001447008">
    <property type="component" value="Unassembled WGS sequence"/>
</dbReference>
<dbReference type="EC" id="2.8.1.7" evidence="8"/>
<evidence type="ECO:0000256" key="4">
    <source>
        <dbReference type="ARBA" id="ARBA00022679"/>
    </source>
</evidence>
<dbReference type="Pfam" id="PF00266">
    <property type="entry name" value="Aminotran_5"/>
    <property type="match status" value="1"/>
</dbReference>
<name>A0ABU9MYT9_9GAMM</name>
<evidence type="ECO:0000256" key="2">
    <source>
        <dbReference type="ARBA" id="ARBA00002824"/>
    </source>
</evidence>
<feature type="domain" description="Aminotransferase class V" evidence="9">
    <location>
        <begin position="23"/>
        <end position="391"/>
    </location>
</feature>
<keyword evidence="11" id="KW-1185">Reference proteome</keyword>
<keyword evidence="4 8" id="KW-0808">Transferase</keyword>
<dbReference type="InterPro" id="IPR020578">
    <property type="entry name" value="Aminotrans_V_PyrdxlP_BS"/>
</dbReference>
<proteinExistence type="inferred from homology"/>
<comment type="caution">
    <text evidence="10">The sequence shown here is derived from an EMBL/GenBank/DDBJ whole genome shotgun (WGS) entry which is preliminary data.</text>
</comment>
<evidence type="ECO:0000256" key="1">
    <source>
        <dbReference type="ARBA" id="ARBA00001933"/>
    </source>
</evidence>
<dbReference type="InterPro" id="IPR015424">
    <property type="entry name" value="PyrdxlP-dep_Trfase"/>
</dbReference>
<evidence type="ECO:0000256" key="7">
    <source>
        <dbReference type="RuleBase" id="RU004504"/>
    </source>
</evidence>
<dbReference type="CDD" id="cd06453">
    <property type="entry name" value="SufS_like"/>
    <property type="match status" value="1"/>
</dbReference>
<evidence type="ECO:0000256" key="8">
    <source>
        <dbReference type="RuleBase" id="RU004506"/>
    </source>
</evidence>
<protein>
    <recommendedName>
        <fullName evidence="8">Cysteine desulfurase</fullName>
        <ecNumber evidence="8">2.8.1.7</ecNumber>
    </recommendedName>
</protein>
<dbReference type="InterPro" id="IPR016454">
    <property type="entry name" value="Cysteine_dSase"/>
</dbReference>
<comment type="catalytic activity">
    <reaction evidence="6 8">
        <text>(sulfur carrier)-H + L-cysteine = (sulfur carrier)-SH + L-alanine</text>
        <dbReference type="Rhea" id="RHEA:43892"/>
        <dbReference type="Rhea" id="RHEA-COMP:14737"/>
        <dbReference type="Rhea" id="RHEA-COMP:14739"/>
        <dbReference type="ChEBI" id="CHEBI:29917"/>
        <dbReference type="ChEBI" id="CHEBI:35235"/>
        <dbReference type="ChEBI" id="CHEBI:57972"/>
        <dbReference type="ChEBI" id="CHEBI:64428"/>
        <dbReference type="EC" id="2.8.1.7"/>
    </reaction>
</comment>
<evidence type="ECO:0000256" key="3">
    <source>
        <dbReference type="ARBA" id="ARBA00010447"/>
    </source>
</evidence>
<evidence type="ECO:0000313" key="10">
    <source>
        <dbReference type="EMBL" id="MEM0515195.1"/>
    </source>
</evidence>
<dbReference type="PANTHER" id="PTHR43586">
    <property type="entry name" value="CYSTEINE DESULFURASE"/>
    <property type="match status" value="1"/>
</dbReference>
<dbReference type="GO" id="GO:0031071">
    <property type="term" value="F:cysteine desulfurase activity"/>
    <property type="evidence" value="ECO:0007669"/>
    <property type="project" value="UniProtKB-EC"/>
</dbReference>
<accession>A0ABU9MYT9</accession>
<dbReference type="Gene3D" id="3.40.640.10">
    <property type="entry name" value="Type I PLP-dependent aspartate aminotransferase-like (Major domain)"/>
    <property type="match status" value="1"/>
</dbReference>
<evidence type="ECO:0000256" key="5">
    <source>
        <dbReference type="ARBA" id="ARBA00022898"/>
    </source>
</evidence>
<dbReference type="SUPFAM" id="SSF53383">
    <property type="entry name" value="PLP-dependent transferases"/>
    <property type="match status" value="1"/>
</dbReference>
<dbReference type="PANTHER" id="PTHR43586:SF8">
    <property type="entry name" value="CYSTEINE DESULFURASE 1, CHLOROPLASTIC"/>
    <property type="match status" value="1"/>
</dbReference>
<reference evidence="10 11" key="1">
    <citation type="submission" date="2024-03" db="EMBL/GenBank/DDBJ databases">
        <title>Pseudoalteromonas qingdaonensis sp. nov., isolated from the intestines of marine benthic organisms.</title>
        <authorList>
            <person name="Lin X."/>
            <person name="Fang S."/>
            <person name="Hu X."/>
        </authorList>
    </citation>
    <scope>NUCLEOTIDE SEQUENCE [LARGE SCALE GENOMIC DNA]</scope>
    <source>
        <strain evidence="10 11">YIC-827</strain>
    </source>
</reference>
<comment type="function">
    <text evidence="2 8">Catalyzes the removal of elemental sulfur and selenium atoms from L-cysteine, L-cystine, L-selenocysteine, and L-selenocystine to produce L-alanine.</text>
</comment>
<dbReference type="InterPro" id="IPR000192">
    <property type="entry name" value="Aminotrans_V_dom"/>
</dbReference>
<dbReference type="InterPro" id="IPR015421">
    <property type="entry name" value="PyrdxlP-dep_Trfase_major"/>
</dbReference>